<name>A0ABV1RJ34_9ALTE</name>
<sequence length="77" mass="8786">MDNLQQHHSIDSIRALTERHRELLTGILATIQGGAKLEDVQTLLALAREQADDIDNRVCFLQYLETEQQTQLKVVND</sequence>
<evidence type="ECO:0000313" key="1">
    <source>
        <dbReference type="EMBL" id="MER2492939.1"/>
    </source>
</evidence>
<comment type="caution">
    <text evidence="1">The sequence shown here is derived from an EMBL/GenBank/DDBJ whole genome shotgun (WGS) entry which is preliminary data.</text>
</comment>
<proteinExistence type="predicted"/>
<evidence type="ECO:0008006" key="3">
    <source>
        <dbReference type="Google" id="ProtNLM"/>
    </source>
</evidence>
<gene>
    <name evidence="1" type="ORF">ABS311_13735</name>
</gene>
<organism evidence="1 2">
    <name type="scientific">Catenovulum sediminis</name>
    <dbReference type="NCBI Taxonomy" id="1740262"/>
    <lineage>
        <taxon>Bacteria</taxon>
        <taxon>Pseudomonadati</taxon>
        <taxon>Pseudomonadota</taxon>
        <taxon>Gammaproteobacteria</taxon>
        <taxon>Alteromonadales</taxon>
        <taxon>Alteromonadaceae</taxon>
        <taxon>Catenovulum</taxon>
    </lineage>
</organism>
<evidence type="ECO:0000313" key="2">
    <source>
        <dbReference type="Proteomes" id="UP001467690"/>
    </source>
</evidence>
<reference evidence="1 2" key="1">
    <citation type="submission" date="2024-06" db="EMBL/GenBank/DDBJ databases">
        <authorList>
            <person name="Chen R.Y."/>
        </authorList>
    </citation>
    <scope>NUCLEOTIDE SEQUENCE [LARGE SCALE GENOMIC DNA]</scope>
    <source>
        <strain evidence="1 2">D2</strain>
    </source>
</reference>
<protein>
    <recommendedName>
        <fullName evidence="3">Hemerythrin-like domain-containing protein</fullName>
    </recommendedName>
</protein>
<dbReference type="EMBL" id="JBELOE010000239">
    <property type="protein sequence ID" value="MER2492939.1"/>
    <property type="molecule type" value="Genomic_DNA"/>
</dbReference>
<dbReference type="Proteomes" id="UP001467690">
    <property type="component" value="Unassembled WGS sequence"/>
</dbReference>
<accession>A0ABV1RJ34</accession>
<dbReference type="RefSeq" id="WP_350402390.1">
    <property type="nucleotide sequence ID" value="NZ_JBELOE010000239.1"/>
</dbReference>
<keyword evidence="2" id="KW-1185">Reference proteome</keyword>